<accession>A0ABY1KZ23</accession>
<gene>
    <name evidence="3" type="ORF">SAMN05421766_104246</name>
</gene>
<dbReference type="PRINTS" id="PR00111">
    <property type="entry name" value="ABHYDROLASE"/>
</dbReference>
<reference evidence="3 4" key="1">
    <citation type="submission" date="2017-01" db="EMBL/GenBank/DDBJ databases">
        <authorList>
            <person name="Varghese N."/>
            <person name="Submissions S."/>
        </authorList>
    </citation>
    <scope>NUCLEOTIDE SEQUENCE [LARGE SCALE GENOMIC DNA]</scope>
    <source>
        <strain evidence="3 4">DSM 2061</strain>
    </source>
</reference>
<sequence length="256" mass="29027">MTTLHSKIIGEGSPLIILHGFLGMSDNWKTLGGQYAEAGFEVHLIDQRNHGKSFWSDDFDYDLLAGDLKAYMEAHHLNRAAIIGHSMGGKTAMQFACSYPELTDRIIIADIAPKYYPPHHQAIIDGLNALRLETMTSRNEADAALGQYITDFGTRQFLLKNLYWIEKGQLGFRFNLKVLSQKMNEIGENINPTDIYNGPTLFLRGDKSEYIMPNDITKIKKHFPQALLQTIDRAGHWLHAENPKQFFEKSLAFLKG</sequence>
<dbReference type="Proteomes" id="UP000185728">
    <property type="component" value="Unassembled WGS sequence"/>
</dbReference>
<evidence type="ECO:0000256" key="1">
    <source>
        <dbReference type="ARBA" id="ARBA00022801"/>
    </source>
</evidence>
<comment type="caution">
    <text evidence="3">The sequence shown here is derived from an EMBL/GenBank/DDBJ whole genome shotgun (WGS) entry which is preliminary data.</text>
</comment>
<dbReference type="Pfam" id="PF00561">
    <property type="entry name" value="Abhydrolase_1"/>
    <property type="match status" value="1"/>
</dbReference>
<evidence type="ECO:0000313" key="4">
    <source>
        <dbReference type="Proteomes" id="UP000185728"/>
    </source>
</evidence>
<keyword evidence="4" id="KW-1185">Reference proteome</keyword>
<name>A0ABY1KZ23_9FLAO</name>
<protein>
    <submittedName>
        <fullName evidence="3">Pimeloyl-ACP methyl ester carboxylesterase</fullName>
    </submittedName>
</protein>
<dbReference type="PANTHER" id="PTHR46118">
    <property type="entry name" value="PROTEIN ABHD11"/>
    <property type="match status" value="1"/>
</dbReference>
<dbReference type="SUPFAM" id="SSF53474">
    <property type="entry name" value="alpha/beta-Hydrolases"/>
    <property type="match status" value="1"/>
</dbReference>
<dbReference type="EMBL" id="FTOB01000004">
    <property type="protein sequence ID" value="SIS83324.1"/>
    <property type="molecule type" value="Genomic_DNA"/>
</dbReference>
<evidence type="ECO:0000259" key="2">
    <source>
        <dbReference type="Pfam" id="PF00561"/>
    </source>
</evidence>
<proteinExistence type="predicted"/>
<keyword evidence="1" id="KW-0378">Hydrolase</keyword>
<organism evidence="3 4">
    <name type="scientific">Zobellia uliginosa</name>
    <dbReference type="NCBI Taxonomy" id="143224"/>
    <lineage>
        <taxon>Bacteria</taxon>
        <taxon>Pseudomonadati</taxon>
        <taxon>Bacteroidota</taxon>
        <taxon>Flavobacteriia</taxon>
        <taxon>Flavobacteriales</taxon>
        <taxon>Flavobacteriaceae</taxon>
        <taxon>Zobellia</taxon>
    </lineage>
</organism>
<dbReference type="InterPro" id="IPR029058">
    <property type="entry name" value="AB_hydrolase_fold"/>
</dbReference>
<feature type="domain" description="AB hydrolase-1" evidence="2">
    <location>
        <begin position="14"/>
        <end position="111"/>
    </location>
</feature>
<dbReference type="InterPro" id="IPR000073">
    <property type="entry name" value="AB_hydrolase_1"/>
</dbReference>
<evidence type="ECO:0000313" key="3">
    <source>
        <dbReference type="EMBL" id="SIS83324.1"/>
    </source>
</evidence>
<dbReference type="PANTHER" id="PTHR46118:SF4">
    <property type="entry name" value="PROTEIN ABHD11"/>
    <property type="match status" value="1"/>
</dbReference>
<dbReference type="RefSeq" id="WP_076455795.1">
    <property type="nucleotide sequence ID" value="NZ_FTOB01000004.1"/>
</dbReference>
<dbReference type="Gene3D" id="3.40.50.1820">
    <property type="entry name" value="alpha/beta hydrolase"/>
    <property type="match status" value="1"/>
</dbReference>